<protein>
    <submittedName>
        <fullName evidence="2">Uncharacterized protein</fullName>
    </submittedName>
</protein>
<gene>
    <name evidence="2" type="ORF">OIU74_002497</name>
</gene>
<sequence>MEQLKKKAKNDTREAPIKDPTTGRVPDAPPVGEGAGAETSSAAKAALMEAATTRTAQEIFFISMTQKSDISCLDLFW</sequence>
<evidence type="ECO:0000313" key="3">
    <source>
        <dbReference type="Proteomes" id="UP001151752"/>
    </source>
</evidence>
<organism evidence="2 3">
    <name type="scientific">Salix koriyanagi</name>
    <dbReference type="NCBI Taxonomy" id="2511006"/>
    <lineage>
        <taxon>Eukaryota</taxon>
        <taxon>Viridiplantae</taxon>
        <taxon>Streptophyta</taxon>
        <taxon>Embryophyta</taxon>
        <taxon>Tracheophyta</taxon>
        <taxon>Spermatophyta</taxon>
        <taxon>Magnoliopsida</taxon>
        <taxon>eudicotyledons</taxon>
        <taxon>Gunneridae</taxon>
        <taxon>Pentapetalae</taxon>
        <taxon>rosids</taxon>
        <taxon>fabids</taxon>
        <taxon>Malpighiales</taxon>
        <taxon>Salicaceae</taxon>
        <taxon>Saliceae</taxon>
        <taxon>Salix</taxon>
    </lineage>
</organism>
<dbReference type="AlphaFoldDB" id="A0A9Q0X4Q2"/>
<evidence type="ECO:0000313" key="2">
    <source>
        <dbReference type="EMBL" id="KAJ6778714.1"/>
    </source>
</evidence>
<name>A0A9Q0X4Q2_9ROSI</name>
<keyword evidence="3" id="KW-1185">Reference proteome</keyword>
<evidence type="ECO:0000256" key="1">
    <source>
        <dbReference type="SAM" id="MobiDB-lite"/>
    </source>
</evidence>
<reference evidence="2" key="2">
    <citation type="journal article" date="2023" name="Int. J. Mol. Sci.">
        <title>De Novo Assembly and Annotation of 11 Diverse Shrub Willow (Salix) Genomes Reveals Novel Gene Organization in Sex-Linked Regions.</title>
        <authorList>
            <person name="Hyden B."/>
            <person name="Feng K."/>
            <person name="Yates T.B."/>
            <person name="Jawdy S."/>
            <person name="Cereghino C."/>
            <person name="Smart L.B."/>
            <person name="Muchero W."/>
        </authorList>
    </citation>
    <scope>NUCLEOTIDE SEQUENCE</scope>
    <source>
        <tissue evidence="2">Shoot tip</tissue>
    </source>
</reference>
<dbReference type="EMBL" id="JAPFFM010000001">
    <property type="protein sequence ID" value="KAJ6778714.1"/>
    <property type="molecule type" value="Genomic_DNA"/>
</dbReference>
<feature type="region of interest" description="Disordered" evidence="1">
    <location>
        <begin position="1"/>
        <end position="42"/>
    </location>
</feature>
<comment type="caution">
    <text evidence="2">The sequence shown here is derived from an EMBL/GenBank/DDBJ whole genome shotgun (WGS) entry which is preliminary data.</text>
</comment>
<accession>A0A9Q0X4Q2</accession>
<reference evidence="2" key="1">
    <citation type="submission" date="2022-11" db="EMBL/GenBank/DDBJ databases">
        <authorList>
            <person name="Hyden B.L."/>
            <person name="Feng K."/>
            <person name="Yates T."/>
            <person name="Jawdy S."/>
            <person name="Smart L.B."/>
            <person name="Muchero W."/>
        </authorList>
    </citation>
    <scope>NUCLEOTIDE SEQUENCE</scope>
    <source>
        <tissue evidence="2">Shoot tip</tissue>
    </source>
</reference>
<dbReference type="Proteomes" id="UP001151752">
    <property type="component" value="Chromosome 16"/>
</dbReference>
<proteinExistence type="predicted"/>